<comment type="caution">
    <text evidence="2">The sequence shown here is derived from an EMBL/GenBank/DDBJ whole genome shotgun (WGS) entry which is preliminary data.</text>
</comment>
<keyword evidence="3" id="KW-1185">Reference proteome</keyword>
<feature type="region of interest" description="Disordered" evidence="1">
    <location>
        <begin position="104"/>
        <end position="141"/>
    </location>
</feature>
<proteinExistence type="predicted"/>
<dbReference type="AlphaFoldDB" id="A0AAD7IGK9"/>
<evidence type="ECO:0000256" key="1">
    <source>
        <dbReference type="SAM" id="MobiDB-lite"/>
    </source>
</evidence>
<reference evidence="2" key="1">
    <citation type="submission" date="2023-03" db="EMBL/GenBank/DDBJ databases">
        <title>Massive genome expansion in bonnet fungi (Mycena s.s.) driven by repeated elements and novel gene families across ecological guilds.</title>
        <authorList>
            <consortium name="Lawrence Berkeley National Laboratory"/>
            <person name="Harder C.B."/>
            <person name="Miyauchi S."/>
            <person name="Viragh M."/>
            <person name="Kuo A."/>
            <person name="Thoen E."/>
            <person name="Andreopoulos B."/>
            <person name="Lu D."/>
            <person name="Skrede I."/>
            <person name="Drula E."/>
            <person name="Henrissat B."/>
            <person name="Morin E."/>
            <person name="Kohler A."/>
            <person name="Barry K."/>
            <person name="LaButti K."/>
            <person name="Morin E."/>
            <person name="Salamov A."/>
            <person name="Lipzen A."/>
            <person name="Mereny Z."/>
            <person name="Hegedus B."/>
            <person name="Baldrian P."/>
            <person name="Stursova M."/>
            <person name="Weitz H."/>
            <person name="Taylor A."/>
            <person name="Grigoriev I.V."/>
            <person name="Nagy L.G."/>
            <person name="Martin F."/>
            <person name="Kauserud H."/>
        </authorList>
    </citation>
    <scope>NUCLEOTIDE SEQUENCE</scope>
    <source>
        <strain evidence="2">CBHHK188m</strain>
    </source>
</reference>
<sequence>MRPSHLRNRIRSSSLRYKEGNRKVSAPYRAVIVPMKSFSALLVFLQLALTSISRVSASPIGSLESRADIAFVWNNGHEAQEERRSSNELRDNIAFTWKNEPNGRSSNVIPFGPWKDEAPDRRSSNKLRHDIGEDHKDHRSSNEIRFSNVPFDWRRSNELRTSANVAVGNQHQSRSSNGRIT</sequence>
<evidence type="ECO:0000313" key="2">
    <source>
        <dbReference type="EMBL" id="KAJ7741200.1"/>
    </source>
</evidence>
<gene>
    <name evidence="2" type="ORF">DFH07DRAFT_59481</name>
</gene>
<feature type="compositionally biased region" description="Basic and acidic residues" evidence="1">
    <location>
        <begin position="114"/>
        <end position="141"/>
    </location>
</feature>
<protein>
    <submittedName>
        <fullName evidence="2">Uncharacterized protein</fullName>
    </submittedName>
</protein>
<dbReference type="Proteomes" id="UP001215280">
    <property type="component" value="Unassembled WGS sequence"/>
</dbReference>
<organism evidence="2 3">
    <name type="scientific">Mycena maculata</name>
    <dbReference type="NCBI Taxonomy" id="230809"/>
    <lineage>
        <taxon>Eukaryota</taxon>
        <taxon>Fungi</taxon>
        <taxon>Dikarya</taxon>
        <taxon>Basidiomycota</taxon>
        <taxon>Agaricomycotina</taxon>
        <taxon>Agaricomycetes</taxon>
        <taxon>Agaricomycetidae</taxon>
        <taxon>Agaricales</taxon>
        <taxon>Marasmiineae</taxon>
        <taxon>Mycenaceae</taxon>
        <taxon>Mycena</taxon>
    </lineage>
</organism>
<accession>A0AAD7IGK9</accession>
<name>A0AAD7IGK9_9AGAR</name>
<evidence type="ECO:0000313" key="3">
    <source>
        <dbReference type="Proteomes" id="UP001215280"/>
    </source>
</evidence>
<dbReference type="EMBL" id="JARJLG010000124">
    <property type="protein sequence ID" value="KAJ7741200.1"/>
    <property type="molecule type" value="Genomic_DNA"/>
</dbReference>